<gene>
    <name evidence="5" type="ORF">E6G98_08230</name>
</gene>
<dbReference type="Gene3D" id="2.40.50.100">
    <property type="match status" value="1"/>
</dbReference>
<dbReference type="Pfam" id="PF00005">
    <property type="entry name" value="ABC_tran"/>
    <property type="match status" value="1"/>
</dbReference>
<proteinExistence type="predicted"/>
<keyword evidence="3 5" id="KW-0067">ATP-binding</keyword>
<dbReference type="InterPro" id="IPR008995">
    <property type="entry name" value="Mo/tungstate-bd_C_term_dom"/>
</dbReference>
<name>A0A537LPS3_9BACT</name>
<sequence length="349" mass="37595">MARLELRDITKRFGRVAAADRVSVEVADGEFLTLLGPSGCGKTTTLRIIAGLVDPDEGEVLLDGVAVQHLPAHRRQTAMVFQSYALFPHMTVSENIGFGLRMRALSADLIRQRVGEALALVELEGLSDRYPRQLSGGQQQRVAVARAIVTRPKVLLFDEPLSNLDAKLRERLRLELRALQQRLGVTTVYVTHDQAEALALSDRVAVMFGGKVVEIGTPRQVYRTPRARVTAEFLGVTNFLDGQVAAVADGHCIVQTPLGMVEADAGLGVRMGEVVTLSFRPEDVRIGRYEGTAVTGRVLHASYLGSVTDYVVESGGITLRVHEAGGAARAPGEEITITLPATAAIVRGG</sequence>
<feature type="domain" description="ABC transporter" evidence="4">
    <location>
        <begin position="4"/>
        <end position="234"/>
    </location>
</feature>
<dbReference type="GO" id="GO:0016887">
    <property type="term" value="F:ATP hydrolysis activity"/>
    <property type="evidence" value="ECO:0007669"/>
    <property type="project" value="InterPro"/>
</dbReference>
<evidence type="ECO:0000256" key="2">
    <source>
        <dbReference type="ARBA" id="ARBA00022741"/>
    </source>
</evidence>
<dbReference type="EMBL" id="VBAI01000137">
    <property type="protein sequence ID" value="TMJ10003.1"/>
    <property type="molecule type" value="Genomic_DNA"/>
</dbReference>
<evidence type="ECO:0000313" key="5">
    <source>
        <dbReference type="EMBL" id="TMJ10003.1"/>
    </source>
</evidence>
<dbReference type="InterPro" id="IPR050093">
    <property type="entry name" value="ABC_SmlMolc_Importer"/>
</dbReference>
<dbReference type="GO" id="GO:0043190">
    <property type="term" value="C:ATP-binding cassette (ABC) transporter complex"/>
    <property type="evidence" value="ECO:0007669"/>
    <property type="project" value="InterPro"/>
</dbReference>
<reference evidence="5 6" key="1">
    <citation type="journal article" date="2019" name="Nat. Microbiol.">
        <title>Mediterranean grassland soil C-N compound turnover is dependent on rainfall and depth, and is mediated by genomically divergent microorganisms.</title>
        <authorList>
            <person name="Diamond S."/>
            <person name="Andeer P.F."/>
            <person name="Li Z."/>
            <person name="Crits-Christoph A."/>
            <person name="Burstein D."/>
            <person name="Anantharaman K."/>
            <person name="Lane K.R."/>
            <person name="Thomas B.C."/>
            <person name="Pan C."/>
            <person name="Northen T.R."/>
            <person name="Banfield J.F."/>
        </authorList>
    </citation>
    <scope>NUCLEOTIDE SEQUENCE [LARGE SCALE GENOMIC DNA]</scope>
    <source>
        <strain evidence="5">NP_1</strain>
    </source>
</reference>
<dbReference type="InterPro" id="IPR013611">
    <property type="entry name" value="Transp-assoc_OB_typ2"/>
</dbReference>
<keyword evidence="1" id="KW-0813">Transport</keyword>
<evidence type="ECO:0000259" key="4">
    <source>
        <dbReference type="PROSITE" id="PS50893"/>
    </source>
</evidence>
<dbReference type="SMART" id="SM00382">
    <property type="entry name" value="AAA"/>
    <property type="match status" value="1"/>
</dbReference>
<dbReference type="SUPFAM" id="SSF52540">
    <property type="entry name" value="P-loop containing nucleoside triphosphate hydrolases"/>
    <property type="match status" value="1"/>
</dbReference>
<dbReference type="PANTHER" id="PTHR42781">
    <property type="entry name" value="SPERMIDINE/PUTRESCINE IMPORT ATP-BINDING PROTEIN POTA"/>
    <property type="match status" value="1"/>
</dbReference>
<dbReference type="InterPro" id="IPR012340">
    <property type="entry name" value="NA-bd_OB-fold"/>
</dbReference>
<dbReference type="InterPro" id="IPR003439">
    <property type="entry name" value="ABC_transporter-like_ATP-bd"/>
</dbReference>
<protein>
    <submittedName>
        <fullName evidence="5">ABC transporter ATP-binding protein</fullName>
    </submittedName>
</protein>
<evidence type="ECO:0000256" key="1">
    <source>
        <dbReference type="ARBA" id="ARBA00022448"/>
    </source>
</evidence>
<dbReference type="FunFam" id="3.40.50.300:FF:000042">
    <property type="entry name" value="Maltose/maltodextrin ABC transporter, ATP-binding protein"/>
    <property type="match status" value="1"/>
</dbReference>
<dbReference type="Gene3D" id="2.40.50.140">
    <property type="entry name" value="Nucleic acid-binding proteins"/>
    <property type="match status" value="1"/>
</dbReference>
<organism evidence="5 6">
    <name type="scientific">Candidatus Segetimicrobium genomatis</name>
    <dbReference type="NCBI Taxonomy" id="2569760"/>
    <lineage>
        <taxon>Bacteria</taxon>
        <taxon>Bacillati</taxon>
        <taxon>Candidatus Sysuimicrobiota</taxon>
        <taxon>Candidatus Sysuimicrobiia</taxon>
        <taxon>Candidatus Sysuimicrobiales</taxon>
        <taxon>Candidatus Segetimicrobiaceae</taxon>
        <taxon>Candidatus Segetimicrobium</taxon>
    </lineage>
</organism>
<dbReference type="AlphaFoldDB" id="A0A537LPS3"/>
<evidence type="ECO:0000256" key="3">
    <source>
        <dbReference type="ARBA" id="ARBA00022840"/>
    </source>
</evidence>
<accession>A0A537LPS3</accession>
<dbReference type="Proteomes" id="UP000315217">
    <property type="component" value="Unassembled WGS sequence"/>
</dbReference>
<dbReference type="PANTHER" id="PTHR42781:SF4">
    <property type="entry name" value="SPERMIDINE_PUTRESCINE IMPORT ATP-BINDING PROTEIN POTA"/>
    <property type="match status" value="1"/>
</dbReference>
<comment type="caution">
    <text evidence="5">The sequence shown here is derived from an EMBL/GenBank/DDBJ whole genome shotgun (WGS) entry which is preliminary data.</text>
</comment>
<dbReference type="InterPro" id="IPR017871">
    <property type="entry name" value="ABC_transporter-like_CS"/>
</dbReference>
<dbReference type="PROSITE" id="PS00211">
    <property type="entry name" value="ABC_TRANSPORTER_1"/>
    <property type="match status" value="1"/>
</dbReference>
<dbReference type="InterPro" id="IPR003593">
    <property type="entry name" value="AAA+_ATPase"/>
</dbReference>
<dbReference type="SUPFAM" id="SSF50331">
    <property type="entry name" value="MOP-like"/>
    <property type="match status" value="1"/>
</dbReference>
<evidence type="ECO:0000313" key="6">
    <source>
        <dbReference type="Proteomes" id="UP000315217"/>
    </source>
</evidence>
<dbReference type="PROSITE" id="PS50893">
    <property type="entry name" value="ABC_TRANSPORTER_2"/>
    <property type="match status" value="1"/>
</dbReference>
<dbReference type="InterPro" id="IPR027417">
    <property type="entry name" value="P-loop_NTPase"/>
</dbReference>
<dbReference type="Gene3D" id="3.40.50.300">
    <property type="entry name" value="P-loop containing nucleotide triphosphate hydrolases"/>
    <property type="match status" value="1"/>
</dbReference>
<dbReference type="GO" id="GO:0005524">
    <property type="term" value="F:ATP binding"/>
    <property type="evidence" value="ECO:0007669"/>
    <property type="project" value="UniProtKB-KW"/>
</dbReference>
<dbReference type="GO" id="GO:0140359">
    <property type="term" value="F:ABC-type transporter activity"/>
    <property type="evidence" value="ECO:0007669"/>
    <property type="project" value="UniProtKB-ARBA"/>
</dbReference>
<dbReference type="Pfam" id="PF08402">
    <property type="entry name" value="TOBE_2"/>
    <property type="match status" value="1"/>
</dbReference>
<keyword evidence="2" id="KW-0547">Nucleotide-binding</keyword>